<dbReference type="PANTHER" id="PTHR30616">
    <property type="entry name" value="UNCHARACTERIZED PROTEIN YFIH"/>
    <property type="match status" value="1"/>
</dbReference>
<dbReference type="CDD" id="cd16833">
    <property type="entry name" value="YfiH"/>
    <property type="match status" value="1"/>
</dbReference>
<protein>
    <recommendedName>
        <fullName evidence="10">Purine nucleoside phosphorylase</fullName>
    </recommendedName>
</protein>
<dbReference type="InterPro" id="IPR011324">
    <property type="entry name" value="Cytotoxic_necrot_fac-like_cat"/>
</dbReference>
<feature type="region of interest" description="Disordered" evidence="11">
    <location>
        <begin position="1"/>
        <end position="30"/>
    </location>
</feature>
<evidence type="ECO:0000313" key="12">
    <source>
        <dbReference type="EMBL" id="CAA9525851.1"/>
    </source>
</evidence>
<dbReference type="PANTHER" id="PTHR30616:SF2">
    <property type="entry name" value="PURINE NUCLEOSIDE PHOSPHORYLASE LACC1"/>
    <property type="match status" value="1"/>
</dbReference>
<comment type="similarity">
    <text evidence="2 10">Belongs to the purine nucleoside phosphorylase YfiH/LACC1 family.</text>
</comment>
<evidence type="ECO:0000256" key="3">
    <source>
        <dbReference type="ARBA" id="ARBA00022679"/>
    </source>
</evidence>
<keyword evidence="5" id="KW-0378">Hydrolase</keyword>
<evidence type="ECO:0000256" key="9">
    <source>
        <dbReference type="ARBA" id="ARBA00049893"/>
    </source>
</evidence>
<keyword evidence="6" id="KW-0862">Zinc</keyword>
<evidence type="ECO:0000256" key="7">
    <source>
        <dbReference type="ARBA" id="ARBA00047989"/>
    </source>
</evidence>
<keyword evidence="3" id="KW-0808">Transferase</keyword>
<comment type="catalytic activity">
    <reaction evidence="8">
        <text>adenosine + phosphate = alpha-D-ribose 1-phosphate + adenine</text>
        <dbReference type="Rhea" id="RHEA:27642"/>
        <dbReference type="ChEBI" id="CHEBI:16335"/>
        <dbReference type="ChEBI" id="CHEBI:16708"/>
        <dbReference type="ChEBI" id="CHEBI:43474"/>
        <dbReference type="ChEBI" id="CHEBI:57720"/>
        <dbReference type="EC" id="2.4.2.1"/>
    </reaction>
    <physiologicalReaction direction="left-to-right" evidence="8">
        <dbReference type="Rhea" id="RHEA:27643"/>
    </physiologicalReaction>
</comment>
<dbReference type="EMBL" id="CADCWE010000031">
    <property type="protein sequence ID" value="CAA9525851.1"/>
    <property type="molecule type" value="Genomic_DNA"/>
</dbReference>
<dbReference type="NCBIfam" id="TIGR00726">
    <property type="entry name" value="peptidoglycan editing factor PgeF"/>
    <property type="match status" value="1"/>
</dbReference>
<dbReference type="Gene3D" id="3.60.140.10">
    <property type="entry name" value="CNF1/YfiH-like putative cysteine hydrolases"/>
    <property type="match status" value="1"/>
</dbReference>
<evidence type="ECO:0000256" key="1">
    <source>
        <dbReference type="ARBA" id="ARBA00000553"/>
    </source>
</evidence>
<dbReference type="InterPro" id="IPR003730">
    <property type="entry name" value="Cu_polyphenol_OxRdtase"/>
</dbReference>
<accession>A0A6J4TM24</accession>
<reference evidence="12" key="1">
    <citation type="submission" date="2020-02" db="EMBL/GenBank/DDBJ databases">
        <authorList>
            <person name="Meier V. D."/>
        </authorList>
    </citation>
    <scope>NUCLEOTIDE SEQUENCE</scope>
    <source>
        <strain evidence="12">AVDCRST_MAG73</strain>
    </source>
</reference>
<dbReference type="AlphaFoldDB" id="A0A6J4TM24"/>
<dbReference type="GO" id="GO:0005507">
    <property type="term" value="F:copper ion binding"/>
    <property type="evidence" value="ECO:0007669"/>
    <property type="project" value="TreeGrafter"/>
</dbReference>
<evidence type="ECO:0000256" key="2">
    <source>
        <dbReference type="ARBA" id="ARBA00007353"/>
    </source>
</evidence>
<dbReference type="GO" id="GO:0016787">
    <property type="term" value="F:hydrolase activity"/>
    <property type="evidence" value="ECO:0007669"/>
    <property type="project" value="UniProtKB-KW"/>
</dbReference>
<proteinExistence type="inferred from homology"/>
<evidence type="ECO:0000256" key="11">
    <source>
        <dbReference type="SAM" id="MobiDB-lite"/>
    </source>
</evidence>
<name>A0A6J4TM24_9BACT</name>
<dbReference type="GO" id="GO:0017061">
    <property type="term" value="F:S-methyl-5-thioadenosine phosphorylase activity"/>
    <property type="evidence" value="ECO:0007669"/>
    <property type="project" value="UniProtKB-EC"/>
</dbReference>
<comment type="catalytic activity">
    <reaction evidence="1">
        <text>inosine + phosphate = alpha-D-ribose 1-phosphate + hypoxanthine</text>
        <dbReference type="Rhea" id="RHEA:27646"/>
        <dbReference type="ChEBI" id="CHEBI:17368"/>
        <dbReference type="ChEBI" id="CHEBI:17596"/>
        <dbReference type="ChEBI" id="CHEBI:43474"/>
        <dbReference type="ChEBI" id="CHEBI:57720"/>
        <dbReference type="EC" id="2.4.2.1"/>
    </reaction>
    <physiologicalReaction direction="left-to-right" evidence="1">
        <dbReference type="Rhea" id="RHEA:27647"/>
    </physiologicalReaction>
</comment>
<dbReference type="SUPFAM" id="SSF64438">
    <property type="entry name" value="CNF1/YfiH-like putative cysteine hydrolases"/>
    <property type="match status" value="1"/>
</dbReference>
<comment type="catalytic activity">
    <reaction evidence="9">
        <text>S-methyl-5'-thioadenosine + phosphate = 5-(methylsulfanyl)-alpha-D-ribose 1-phosphate + adenine</text>
        <dbReference type="Rhea" id="RHEA:11852"/>
        <dbReference type="ChEBI" id="CHEBI:16708"/>
        <dbReference type="ChEBI" id="CHEBI:17509"/>
        <dbReference type="ChEBI" id="CHEBI:43474"/>
        <dbReference type="ChEBI" id="CHEBI:58533"/>
        <dbReference type="EC" id="2.4.2.28"/>
    </reaction>
    <physiologicalReaction direction="left-to-right" evidence="9">
        <dbReference type="Rhea" id="RHEA:11853"/>
    </physiologicalReaction>
</comment>
<organism evidence="12">
    <name type="scientific">uncultured Thermomicrobiales bacterium</name>
    <dbReference type="NCBI Taxonomy" id="1645740"/>
    <lineage>
        <taxon>Bacteria</taxon>
        <taxon>Pseudomonadati</taxon>
        <taxon>Thermomicrobiota</taxon>
        <taxon>Thermomicrobia</taxon>
        <taxon>Thermomicrobiales</taxon>
        <taxon>environmental samples</taxon>
    </lineage>
</organism>
<evidence type="ECO:0000256" key="5">
    <source>
        <dbReference type="ARBA" id="ARBA00022801"/>
    </source>
</evidence>
<evidence type="ECO:0000256" key="4">
    <source>
        <dbReference type="ARBA" id="ARBA00022723"/>
    </source>
</evidence>
<comment type="catalytic activity">
    <reaction evidence="7">
        <text>adenosine + H2O + H(+) = inosine + NH4(+)</text>
        <dbReference type="Rhea" id="RHEA:24408"/>
        <dbReference type="ChEBI" id="CHEBI:15377"/>
        <dbReference type="ChEBI" id="CHEBI:15378"/>
        <dbReference type="ChEBI" id="CHEBI:16335"/>
        <dbReference type="ChEBI" id="CHEBI:17596"/>
        <dbReference type="ChEBI" id="CHEBI:28938"/>
        <dbReference type="EC" id="3.5.4.4"/>
    </reaction>
    <physiologicalReaction direction="left-to-right" evidence="7">
        <dbReference type="Rhea" id="RHEA:24409"/>
    </physiologicalReaction>
</comment>
<dbReference type="Pfam" id="PF02578">
    <property type="entry name" value="Cu-oxidase_4"/>
    <property type="match status" value="1"/>
</dbReference>
<gene>
    <name evidence="12" type="ORF">AVDCRST_MAG73-552</name>
</gene>
<dbReference type="InterPro" id="IPR038371">
    <property type="entry name" value="Cu_polyphenol_OxRdtase_sf"/>
</dbReference>
<evidence type="ECO:0000256" key="6">
    <source>
        <dbReference type="ARBA" id="ARBA00022833"/>
    </source>
</evidence>
<evidence type="ECO:0000256" key="10">
    <source>
        <dbReference type="RuleBase" id="RU361274"/>
    </source>
</evidence>
<sequence>MTETSGVMVLDPAFPTPRDGSAPEPHCQGPPRPLKSALLDAVPGVVHGITGRVPGLGAADGNVAYSAPRDRQDAWLMRQRWCAALGLDAARLAVLGQIHGAAVRKVGADDAGSGARPATDPAGYGDALISDEPGVVLMTLHADCLPLLLVDPDRPAVAAVHAGWRGTVADIAGATVAGMRRAFGSDPARLLGYIGPTIGPDCYEVGPEVAEAWLAVAPDGQASLRDTGSRPSFDLRRANRHLLAAAGLEPARIEVSSICTRHDGDAWFSHRGQGPATGRFGAIIALADRDGD</sequence>
<keyword evidence="4" id="KW-0479">Metal-binding</keyword>
<evidence type="ECO:0000256" key="8">
    <source>
        <dbReference type="ARBA" id="ARBA00048968"/>
    </source>
</evidence>